<sequence>MTDGEGRNHFHYLERDEVRVPISALYRAPPHREEIGDEEEKCSTWIPVHESSQGQGSGARDPTPDLVSDEEEQPPYPALAPVVFFCIKQTTRPRSCSCWSTMRGSRRGVHLDHSDDAQSVKGRRVAMCVR</sequence>
<evidence type="ECO:0000256" key="1">
    <source>
        <dbReference type="SAM" id="MobiDB-lite"/>
    </source>
</evidence>
<proteinExistence type="predicted"/>
<reference evidence="2 3" key="1">
    <citation type="journal article" date="2019" name="Mol. Ecol. Resour.">
        <title>Chromosome-level genome assembly of Triplophysa tibetana, a fish adapted to the harsh high-altitude environment of the Tibetan Plateau.</title>
        <authorList>
            <person name="Yang X."/>
            <person name="Liu H."/>
            <person name="Ma Z."/>
            <person name="Zou Y."/>
            <person name="Zou M."/>
            <person name="Mao Y."/>
            <person name="Li X."/>
            <person name="Wang H."/>
            <person name="Chen T."/>
            <person name="Wang W."/>
            <person name="Yang R."/>
        </authorList>
    </citation>
    <scope>NUCLEOTIDE SEQUENCE [LARGE SCALE GENOMIC DNA]</scope>
    <source>
        <strain evidence="2">TTIB1903HZAU</strain>
        <tissue evidence="2">Muscle</tissue>
    </source>
</reference>
<protein>
    <submittedName>
        <fullName evidence="2">Voltage-dependent T-type calcium channel subunit alpha-1H</fullName>
    </submittedName>
</protein>
<evidence type="ECO:0000313" key="3">
    <source>
        <dbReference type="Proteomes" id="UP000324632"/>
    </source>
</evidence>
<dbReference type="EMBL" id="SOYY01000021">
    <property type="protein sequence ID" value="KAA0705502.1"/>
    <property type="molecule type" value="Genomic_DNA"/>
</dbReference>
<keyword evidence="3" id="KW-1185">Reference proteome</keyword>
<feature type="region of interest" description="Disordered" evidence="1">
    <location>
        <begin position="47"/>
        <end position="73"/>
    </location>
</feature>
<name>A0A5A9N682_9TELE</name>
<dbReference type="Proteomes" id="UP000324632">
    <property type="component" value="Chromosome 21"/>
</dbReference>
<organism evidence="2 3">
    <name type="scientific">Triplophysa tibetana</name>
    <dbReference type="NCBI Taxonomy" id="1572043"/>
    <lineage>
        <taxon>Eukaryota</taxon>
        <taxon>Metazoa</taxon>
        <taxon>Chordata</taxon>
        <taxon>Craniata</taxon>
        <taxon>Vertebrata</taxon>
        <taxon>Euteleostomi</taxon>
        <taxon>Actinopterygii</taxon>
        <taxon>Neopterygii</taxon>
        <taxon>Teleostei</taxon>
        <taxon>Ostariophysi</taxon>
        <taxon>Cypriniformes</taxon>
        <taxon>Nemacheilidae</taxon>
        <taxon>Triplophysa</taxon>
    </lineage>
</organism>
<comment type="caution">
    <text evidence="2">The sequence shown here is derived from an EMBL/GenBank/DDBJ whole genome shotgun (WGS) entry which is preliminary data.</text>
</comment>
<gene>
    <name evidence="2" type="ORF">E1301_Tti004264</name>
</gene>
<dbReference type="AlphaFoldDB" id="A0A5A9N682"/>
<evidence type="ECO:0000313" key="2">
    <source>
        <dbReference type="EMBL" id="KAA0705502.1"/>
    </source>
</evidence>
<accession>A0A5A9N682</accession>